<gene>
    <name evidence="11" type="ORF">MNBD_NITROSPIRAE02-1187</name>
</gene>
<dbReference type="GO" id="GO:0050566">
    <property type="term" value="F:asparaginyl-tRNA synthase (glutamine-hydrolyzing) activity"/>
    <property type="evidence" value="ECO:0007669"/>
    <property type="project" value="UniProtKB-EC"/>
</dbReference>
<keyword evidence="3 11" id="KW-0436">Ligase</keyword>
<comment type="catalytic activity">
    <reaction evidence="8">
        <text>L-aspartyl-tRNA(Asn) + L-glutamine + ATP + H2O = L-asparaginyl-tRNA(Asn) + L-glutamate + ADP + phosphate + 2 H(+)</text>
        <dbReference type="Rhea" id="RHEA:14513"/>
        <dbReference type="Rhea" id="RHEA-COMP:9674"/>
        <dbReference type="Rhea" id="RHEA-COMP:9677"/>
        <dbReference type="ChEBI" id="CHEBI:15377"/>
        <dbReference type="ChEBI" id="CHEBI:15378"/>
        <dbReference type="ChEBI" id="CHEBI:29985"/>
        <dbReference type="ChEBI" id="CHEBI:30616"/>
        <dbReference type="ChEBI" id="CHEBI:43474"/>
        <dbReference type="ChEBI" id="CHEBI:58359"/>
        <dbReference type="ChEBI" id="CHEBI:78515"/>
        <dbReference type="ChEBI" id="CHEBI:78516"/>
        <dbReference type="ChEBI" id="CHEBI:456216"/>
    </reaction>
</comment>
<evidence type="ECO:0000256" key="9">
    <source>
        <dbReference type="ARBA" id="ARBA00047913"/>
    </source>
</evidence>
<dbReference type="NCBIfam" id="NF004012">
    <property type="entry name" value="PRK05477.1-2"/>
    <property type="match status" value="1"/>
</dbReference>
<evidence type="ECO:0000256" key="1">
    <source>
        <dbReference type="ARBA" id="ARBA00005306"/>
    </source>
</evidence>
<dbReference type="FunFam" id="1.10.10.410:FF:000001">
    <property type="entry name" value="Aspartyl/glutamyl-tRNA(Asn/Gln) amidotransferase subunit B"/>
    <property type="match status" value="1"/>
</dbReference>
<evidence type="ECO:0000256" key="7">
    <source>
        <dbReference type="ARBA" id="ARBA00024799"/>
    </source>
</evidence>
<keyword evidence="11" id="KW-0808">Transferase</keyword>
<dbReference type="EC" id="6.3.5.7" evidence="11"/>
<dbReference type="GO" id="GO:0070681">
    <property type="term" value="P:glutaminyl-tRNAGln biosynthesis via transamidation"/>
    <property type="evidence" value="ECO:0007669"/>
    <property type="project" value="TreeGrafter"/>
</dbReference>
<evidence type="ECO:0000256" key="3">
    <source>
        <dbReference type="ARBA" id="ARBA00022598"/>
    </source>
</evidence>
<name>A0A3B1DDA0_9ZZZZ</name>
<keyword evidence="4" id="KW-0547">Nucleotide-binding</keyword>
<evidence type="ECO:0000256" key="8">
    <source>
        <dbReference type="ARBA" id="ARBA00047380"/>
    </source>
</evidence>
<dbReference type="InterPro" id="IPR017959">
    <property type="entry name" value="Asn/Gln-tRNA_amidoTrfase_suB/E"/>
</dbReference>
<dbReference type="NCBIfam" id="TIGR00133">
    <property type="entry name" value="gatB"/>
    <property type="match status" value="1"/>
</dbReference>
<dbReference type="SUPFAM" id="SSF55931">
    <property type="entry name" value="Glutamine synthetase/guanido kinase"/>
    <property type="match status" value="1"/>
</dbReference>
<dbReference type="InterPro" id="IPR006075">
    <property type="entry name" value="Asn/Gln-tRNA_Trfase_suB/E_cat"/>
</dbReference>
<evidence type="ECO:0000256" key="2">
    <source>
        <dbReference type="ARBA" id="ARBA00011123"/>
    </source>
</evidence>
<dbReference type="InterPro" id="IPR003789">
    <property type="entry name" value="Asn/Gln_tRNA_amidoTrase-B-like"/>
</dbReference>
<dbReference type="PANTHER" id="PTHR11659">
    <property type="entry name" value="GLUTAMYL-TRNA GLN AMIDOTRANSFERASE SUBUNIT B MITOCHONDRIAL AND PROKARYOTIC PET112-RELATED"/>
    <property type="match status" value="1"/>
</dbReference>
<dbReference type="NCBIfam" id="NF004014">
    <property type="entry name" value="PRK05477.1-4"/>
    <property type="match status" value="1"/>
</dbReference>
<reference evidence="11" key="1">
    <citation type="submission" date="2018-06" db="EMBL/GenBank/DDBJ databases">
        <authorList>
            <person name="Zhirakovskaya E."/>
        </authorList>
    </citation>
    <scope>NUCLEOTIDE SEQUENCE</scope>
</reference>
<protein>
    <submittedName>
        <fullName evidence="11">Aspartyl-tRNA(Asn) amidotransferase subunit B @ Glutamyl-tRNA(Gln) amidotransferase subunit B</fullName>
        <ecNumber evidence="11">6.3.5.6</ecNumber>
        <ecNumber evidence="11">6.3.5.7</ecNumber>
    </submittedName>
</protein>
<comment type="subunit">
    <text evidence="2">Heterotrimer of A, B and C subunits.</text>
</comment>
<dbReference type="InterPro" id="IPR014746">
    <property type="entry name" value="Gln_synth/guanido_kin_cat_dom"/>
</dbReference>
<dbReference type="GO" id="GO:0016740">
    <property type="term" value="F:transferase activity"/>
    <property type="evidence" value="ECO:0007669"/>
    <property type="project" value="UniProtKB-KW"/>
</dbReference>
<comment type="function">
    <text evidence="7">Allows the formation of correctly charged Asn-tRNA(Asn) or Gln-tRNA(Gln) through the transamidation of misacylated Asp-tRNA(Asn) or Glu-tRNA(Gln) in organisms which lack either or both of asparaginyl-tRNA or glutaminyl-tRNA synthetases. The reaction takes place in the presence of glutamine and ATP through an activated phospho-Asp-tRNA(Asn) or phospho-Glu-tRNA(Gln).</text>
</comment>
<keyword evidence="6" id="KW-0648">Protein biosynthesis</keyword>
<dbReference type="SMART" id="SM00845">
    <property type="entry name" value="GatB_Yqey"/>
    <property type="match status" value="1"/>
</dbReference>
<dbReference type="PANTHER" id="PTHR11659:SF0">
    <property type="entry name" value="GLUTAMYL-TRNA(GLN) AMIDOTRANSFERASE SUBUNIT B, MITOCHONDRIAL"/>
    <property type="match status" value="1"/>
</dbReference>
<proteinExistence type="inferred from homology"/>
<dbReference type="InterPro" id="IPR042114">
    <property type="entry name" value="GatB_C_1"/>
</dbReference>
<dbReference type="NCBIfam" id="NF004015">
    <property type="entry name" value="PRK05477.1-5"/>
    <property type="match status" value="1"/>
</dbReference>
<comment type="catalytic activity">
    <reaction evidence="9">
        <text>L-glutamyl-tRNA(Gln) + L-glutamine + ATP + H2O = L-glutaminyl-tRNA(Gln) + L-glutamate + ADP + phosphate + H(+)</text>
        <dbReference type="Rhea" id="RHEA:17521"/>
        <dbReference type="Rhea" id="RHEA-COMP:9681"/>
        <dbReference type="Rhea" id="RHEA-COMP:9684"/>
        <dbReference type="ChEBI" id="CHEBI:15377"/>
        <dbReference type="ChEBI" id="CHEBI:15378"/>
        <dbReference type="ChEBI" id="CHEBI:29985"/>
        <dbReference type="ChEBI" id="CHEBI:30616"/>
        <dbReference type="ChEBI" id="CHEBI:43474"/>
        <dbReference type="ChEBI" id="CHEBI:58359"/>
        <dbReference type="ChEBI" id="CHEBI:78520"/>
        <dbReference type="ChEBI" id="CHEBI:78521"/>
        <dbReference type="ChEBI" id="CHEBI:456216"/>
    </reaction>
</comment>
<dbReference type="FunFam" id="1.10.150.380:FF:000001">
    <property type="entry name" value="Aspartyl/glutamyl-tRNA(Asn/Gln) amidotransferase subunit B"/>
    <property type="match status" value="1"/>
</dbReference>
<dbReference type="InterPro" id="IPR018027">
    <property type="entry name" value="Asn/Gln_amidotransferase"/>
</dbReference>
<accession>A0A3B1DDA0</accession>
<dbReference type="InterPro" id="IPR004413">
    <property type="entry name" value="GatB"/>
</dbReference>
<dbReference type="GO" id="GO:0006412">
    <property type="term" value="P:translation"/>
    <property type="evidence" value="ECO:0007669"/>
    <property type="project" value="UniProtKB-KW"/>
</dbReference>
<dbReference type="Pfam" id="PF02637">
    <property type="entry name" value="GatB_Yqey"/>
    <property type="match status" value="1"/>
</dbReference>
<dbReference type="SUPFAM" id="SSF89095">
    <property type="entry name" value="GatB/YqeY motif"/>
    <property type="match status" value="1"/>
</dbReference>
<keyword evidence="5" id="KW-0067">ATP-binding</keyword>
<dbReference type="HAMAP" id="MF_00121">
    <property type="entry name" value="GatB"/>
    <property type="match status" value="1"/>
</dbReference>
<evidence type="ECO:0000313" key="11">
    <source>
        <dbReference type="EMBL" id="VAX32850.1"/>
    </source>
</evidence>
<dbReference type="Gene3D" id="1.10.10.410">
    <property type="match status" value="1"/>
</dbReference>
<dbReference type="GO" id="GO:0050567">
    <property type="term" value="F:glutaminyl-tRNA synthase (glutamine-hydrolyzing) activity"/>
    <property type="evidence" value="ECO:0007669"/>
    <property type="project" value="UniProtKB-EC"/>
</dbReference>
<dbReference type="EMBL" id="UOGH01000272">
    <property type="protein sequence ID" value="VAX32850.1"/>
    <property type="molecule type" value="Genomic_DNA"/>
</dbReference>
<evidence type="ECO:0000256" key="6">
    <source>
        <dbReference type="ARBA" id="ARBA00022917"/>
    </source>
</evidence>
<dbReference type="Gene3D" id="1.10.150.380">
    <property type="entry name" value="GatB domain, N-terminal subdomain"/>
    <property type="match status" value="1"/>
</dbReference>
<comment type="similarity">
    <text evidence="1">Belongs to the GatB/GatE family. GatB subfamily.</text>
</comment>
<dbReference type="PROSITE" id="PS01234">
    <property type="entry name" value="GATB"/>
    <property type="match status" value="1"/>
</dbReference>
<dbReference type="InterPro" id="IPR017958">
    <property type="entry name" value="Gln-tRNA_amidoTrfase_suB_CS"/>
</dbReference>
<sequence>MSEVISQKSEGTEYEVVIGLEIHAQLLTDTKIFCGCSTRFGSGHNTQTCPVCIGMPGVLPVLNRRVVEFVVKTGLAMNCSISPYSRFARKNYFYPDLPKGYQISQYELPICGHGYVDIVTDGIERRIGLTRIHMEEDAGKNIHQKDGSLVDLNRAGVPLMEIVSEPDIRTPKEASAFMKKLRAILRYLGVCDGNMEQGSLRCDANVSLRPVGAEDLGTKAEIKNINSFRFVEKALEYEIKRQAKILKEGGRIIQETRLWDSSAGITVSMRSKEEAHDYRYFPEPDLVPIEVSKEWIDEIRSSLVELPDEKRKRYTEEFGLPDYDAGMLAEERTVAEWFEEAVRLGGKPKAVSNWMMSEFLRLLNEAGKEISEVPLTPACLVDMLKLIDNGTISGTIAKTVFEEMFRSGKKPGVIVKEKGLVQITDTSEIEKLIDEVLAANPAEVERYRSGETKLQGFFVGRIMKASKGKANPKLVNELLRKKLS</sequence>
<dbReference type="Pfam" id="PF02934">
    <property type="entry name" value="GatB_N"/>
    <property type="match status" value="1"/>
</dbReference>
<evidence type="ECO:0000259" key="10">
    <source>
        <dbReference type="SMART" id="SM00845"/>
    </source>
</evidence>
<dbReference type="GO" id="GO:0005524">
    <property type="term" value="F:ATP binding"/>
    <property type="evidence" value="ECO:0007669"/>
    <property type="project" value="UniProtKB-KW"/>
</dbReference>
<organism evidence="11">
    <name type="scientific">hydrothermal vent metagenome</name>
    <dbReference type="NCBI Taxonomy" id="652676"/>
    <lineage>
        <taxon>unclassified sequences</taxon>
        <taxon>metagenomes</taxon>
        <taxon>ecological metagenomes</taxon>
    </lineage>
</organism>
<dbReference type="EC" id="6.3.5.6" evidence="11"/>
<feature type="domain" description="Asn/Gln amidotransferase" evidence="10">
    <location>
        <begin position="336"/>
        <end position="483"/>
    </location>
</feature>
<evidence type="ECO:0000256" key="4">
    <source>
        <dbReference type="ARBA" id="ARBA00022741"/>
    </source>
</evidence>
<dbReference type="AlphaFoldDB" id="A0A3B1DDA0"/>
<evidence type="ECO:0000256" key="5">
    <source>
        <dbReference type="ARBA" id="ARBA00022840"/>
    </source>
</evidence>
<dbReference type="InterPro" id="IPR023168">
    <property type="entry name" value="GatB_Yqey_C_2"/>
</dbReference>